<proteinExistence type="predicted"/>
<dbReference type="AlphaFoldDB" id="A0A0J8DFM4"/>
<organism evidence="1 2">
    <name type="scientific">Clostridium cylindrosporum DSM 605</name>
    <dbReference type="NCBI Taxonomy" id="1121307"/>
    <lineage>
        <taxon>Bacteria</taxon>
        <taxon>Bacillati</taxon>
        <taxon>Bacillota</taxon>
        <taxon>Clostridia</taxon>
        <taxon>Eubacteriales</taxon>
        <taxon>Clostridiaceae</taxon>
        <taxon>Clostridium</taxon>
    </lineage>
</organism>
<reference evidence="1 2" key="1">
    <citation type="submission" date="2015-06" db="EMBL/GenBank/DDBJ databases">
        <title>Draft genome sequence of the purine-degrading Clostridium cylindrosporum HC-1 (DSM 605).</title>
        <authorList>
            <person name="Poehlein A."/>
            <person name="Schiel-Bengelsdorf B."/>
            <person name="Bengelsdorf F."/>
            <person name="Daniel R."/>
            <person name="Duerre P."/>
        </authorList>
    </citation>
    <scope>NUCLEOTIDE SEQUENCE [LARGE SCALE GENOMIC DNA]</scope>
    <source>
        <strain evidence="1 2">DSM 605</strain>
    </source>
</reference>
<dbReference type="Proteomes" id="UP000036756">
    <property type="component" value="Unassembled WGS sequence"/>
</dbReference>
<evidence type="ECO:0000313" key="1">
    <source>
        <dbReference type="EMBL" id="KMT22978.1"/>
    </source>
</evidence>
<dbReference type="EMBL" id="LFVU01000003">
    <property type="protein sequence ID" value="KMT22978.1"/>
    <property type="molecule type" value="Genomic_DNA"/>
</dbReference>
<evidence type="ECO:0000313" key="2">
    <source>
        <dbReference type="Proteomes" id="UP000036756"/>
    </source>
</evidence>
<dbReference type="PATRIC" id="fig|1121307.3.peg.2307"/>
<name>A0A0J8DFM4_CLOCY</name>
<dbReference type="STRING" id="1121307.CLCY_7c00250"/>
<gene>
    <name evidence="1" type="ORF">CLCY_7c00250</name>
</gene>
<protein>
    <submittedName>
        <fullName evidence="1">Uncharacterized protein</fullName>
    </submittedName>
</protein>
<keyword evidence="2" id="KW-1185">Reference proteome</keyword>
<comment type="caution">
    <text evidence="1">The sequence shown here is derived from an EMBL/GenBank/DDBJ whole genome shotgun (WGS) entry which is preliminary data.</text>
</comment>
<accession>A0A0J8DFM4</accession>
<sequence length="47" mass="5406">MSIQDLYLLYDKGYSIHLDGDKKTFIMENADRKIKGIVGIKKESRSS</sequence>
<dbReference type="RefSeq" id="WP_161797091.1">
    <property type="nucleotide sequence ID" value="NZ_LFVU01000003.1"/>
</dbReference>